<evidence type="ECO:0000256" key="2">
    <source>
        <dbReference type="SAM" id="SignalP"/>
    </source>
</evidence>
<accession>A0ABW8EI42</accession>
<dbReference type="InterPro" id="IPR011042">
    <property type="entry name" value="6-blade_b-propeller_TolB-like"/>
</dbReference>
<evidence type="ECO:0000313" key="3">
    <source>
        <dbReference type="EMBL" id="MFJ2822904.1"/>
    </source>
</evidence>
<proteinExistence type="predicted"/>
<sequence>MPRSPRTPRTSRTRRGGSGAAAPALALAALALLAAAPAPASAIPPPPPAAAGPAADPAPAGPSAFRLSDPRVIAHYSHEDGQTPENIALDPDGSAYLTFALARQVAHADAGGHTRVIATLPEAAPARTPGAGAAAVTGIVRTHDGSLYVPYVTGTDRTGIHRIRPDGTVGLFARLPADGHANGLALDRRHGLLYAADSRLGTVWRISLHDASVTAWAAGAPLQPLTSTGANGIKVHHGAVWVSNSDRGTLLRIPVREDGTAGAVETHATGLAGIDDFAFAGDGKTVVAALPASDEVVLVRADGTRSTLLTRRDGISGPTSVAVRDGRVYVASASALATDKDPNLLVAAIEGAGRTEPAAAGPGAAHSGAAAAGTDEAGAK</sequence>
<dbReference type="InterPro" id="IPR006311">
    <property type="entry name" value="TAT_signal"/>
</dbReference>
<feature type="region of interest" description="Disordered" evidence="1">
    <location>
        <begin position="44"/>
        <end position="66"/>
    </location>
</feature>
<dbReference type="SUPFAM" id="SSF63829">
    <property type="entry name" value="Calcium-dependent phosphotriesterase"/>
    <property type="match status" value="1"/>
</dbReference>
<dbReference type="Gene3D" id="2.120.10.30">
    <property type="entry name" value="TolB, C-terminal domain"/>
    <property type="match status" value="1"/>
</dbReference>
<feature type="compositionally biased region" description="Low complexity" evidence="1">
    <location>
        <begin position="51"/>
        <end position="64"/>
    </location>
</feature>
<gene>
    <name evidence="3" type="ORF">ACIO7M_17560</name>
</gene>
<keyword evidence="4" id="KW-1185">Reference proteome</keyword>
<evidence type="ECO:0000256" key="1">
    <source>
        <dbReference type="SAM" id="MobiDB-lite"/>
    </source>
</evidence>
<keyword evidence="2" id="KW-0732">Signal</keyword>
<reference evidence="3 4" key="1">
    <citation type="submission" date="2024-10" db="EMBL/GenBank/DDBJ databases">
        <title>The Natural Products Discovery Center: Release of the First 8490 Sequenced Strains for Exploring Actinobacteria Biosynthetic Diversity.</title>
        <authorList>
            <person name="Kalkreuter E."/>
            <person name="Kautsar S.A."/>
            <person name="Yang D."/>
            <person name="Bader C.D."/>
            <person name="Teijaro C.N."/>
            <person name="Fluegel L."/>
            <person name="Davis C.M."/>
            <person name="Simpson J.R."/>
            <person name="Lauterbach L."/>
            <person name="Steele A.D."/>
            <person name="Gui C."/>
            <person name="Meng S."/>
            <person name="Li G."/>
            <person name="Viehrig K."/>
            <person name="Ye F."/>
            <person name="Su P."/>
            <person name="Kiefer A.F."/>
            <person name="Nichols A."/>
            <person name="Cepeda A.J."/>
            <person name="Yan W."/>
            <person name="Fan B."/>
            <person name="Jiang Y."/>
            <person name="Adhikari A."/>
            <person name="Zheng C.-J."/>
            <person name="Schuster L."/>
            <person name="Cowan T.M."/>
            <person name="Smanski M.J."/>
            <person name="Chevrette M.G."/>
            <person name="De Carvalho L.P.S."/>
            <person name="Shen B."/>
        </authorList>
    </citation>
    <scope>NUCLEOTIDE SEQUENCE [LARGE SCALE GENOMIC DNA]</scope>
    <source>
        <strain evidence="3 4">NPDC087220</strain>
    </source>
</reference>
<dbReference type="PROSITE" id="PS51318">
    <property type="entry name" value="TAT"/>
    <property type="match status" value="1"/>
</dbReference>
<evidence type="ECO:0000313" key="4">
    <source>
        <dbReference type="Proteomes" id="UP001617351"/>
    </source>
</evidence>
<feature type="chain" id="PRO_5045145041" evidence="2">
    <location>
        <begin position="43"/>
        <end position="380"/>
    </location>
</feature>
<organism evidence="3 4">
    <name type="scientific">Streptomyces toxytricini</name>
    <name type="common">Actinomyces toxytricini</name>
    <dbReference type="NCBI Taxonomy" id="67369"/>
    <lineage>
        <taxon>Bacteria</taxon>
        <taxon>Bacillati</taxon>
        <taxon>Actinomycetota</taxon>
        <taxon>Actinomycetes</taxon>
        <taxon>Kitasatosporales</taxon>
        <taxon>Streptomycetaceae</taxon>
        <taxon>Streptomyces</taxon>
    </lineage>
</organism>
<protein>
    <submittedName>
        <fullName evidence="3">SMP-30/gluconolactonase/LRE family protein</fullName>
    </submittedName>
</protein>
<feature type="region of interest" description="Disordered" evidence="1">
    <location>
        <begin position="355"/>
        <end position="380"/>
    </location>
</feature>
<feature type="region of interest" description="Disordered" evidence="1">
    <location>
        <begin position="1"/>
        <end position="20"/>
    </location>
</feature>
<name>A0ABW8EI42_STRT5</name>
<dbReference type="PANTHER" id="PTHR42060">
    <property type="entry name" value="NHL REPEAT-CONTAINING PROTEIN-RELATED"/>
    <property type="match status" value="1"/>
</dbReference>
<comment type="caution">
    <text evidence="3">The sequence shown here is derived from an EMBL/GenBank/DDBJ whole genome shotgun (WGS) entry which is preliminary data.</text>
</comment>
<dbReference type="Proteomes" id="UP001617351">
    <property type="component" value="Unassembled WGS sequence"/>
</dbReference>
<feature type="signal peptide" evidence="2">
    <location>
        <begin position="1"/>
        <end position="42"/>
    </location>
</feature>
<dbReference type="EMBL" id="JBIUYY010000007">
    <property type="protein sequence ID" value="MFJ2822904.1"/>
    <property type="molecule type" value="Genomic_DNA"/>
</dbReference>
<dbReference type="RefSeq" id="WP_402381910.1">
    <property type="nucleotide sequence ID" value="NZ_JBIUYY010000007.1"/>
</dbReference>
<dbReference type="InterPro" id="IPR052998">
    <property type="entry name" value="Hetero-Diels-Alderase-like"/>
</dbReference>
<dbReference type="PANTHER" id="PTHR42060:SF1">
    <property type="entry name" value="NHL REPEAT-CONTAINING PROTEIN"/>
    <property type="match status" value="1"/>
</dbReference>